<dbReference type="InterPro" id="IPR036291">
    <property type="entry name" value="NAD(P)-bd_dom_sf"/>
</dbReference>
<dbReference type="Pfam" id="PF02826">
    <property type="entry name" value="2-Hacid_dh_C"/>
    <property type="match status" value="1"/>
</dbReference>
<dbReference type="InterPro" id="IPR029753">
    <property type="entry name" value="D-isomer_DH_CS"/>
</dbReference>
<dbReference type="Pfam" id="PF00389">
    <property type="entry name" value="2-Hacid_dh"/>
    <property type="match status" value="1"/>
</dbReference>
<dbReference type="Gene3D" id="3.40.50.720">
    <property type="entry name" value="NAD(P)-binding Rossmann-like Domain"/>
    <property type="match status" value="2"/>
</dbReference>
<dbReference type="EC" id="1.1.1.-" evidence="5"/>
<dbReference type="PROSITE" id="PS00671">
    <property type="entry name" value="D_2_HYDROXYACID_DH_3"/>
    <property type="match status" value="1"/>
</dbReference>
<proteinExistence type="inferred from homology"/>
<comment type="similarity">
    <text evidence="2">Belongs to the D-isomer specific 2-hydroxyacid dehydrogenase family.</text>
</comment>
<dbReference type="RefSeq" id="WP_230776943.1">
    <property type="nucleotide sequence ID" value="NZ_CP141221.1"/>
</dbReference>
<dbReference type="GO" id="GO:0016491">
    <property type="term" value="F:oxidoreductase activity"/>
    <property type="evidence" value="ECO:0007669"/>
    <property type="project" value="UniProtKB-KW"/>
</dbReference>
<evidence type="ECO:0000313" key="6">
    <source>
        <dbReference type="Proteomes" id="UP001239462"/>
    </source>
</evidence>
<dbReference type="InterPro" id="IPR050223">
    <property type="entry name" value="D-isomer_2-hydroxyacid_DH"/>
</dbReference>
<dbReference type="Proteomes" id="UP001239462">
    <property type="component" value="Unassembled WGS sequence"/>
</dbReference>
<feature type="domain" description="D-isomer specific 2-hydroxyacid dehydrogenase catalytic" evidence="3">
    <location>
        <begin position="6"/>
        <end position="320"/>
    </location>
</feature>
<dbReference type="InterPro" id="IPR006140">
    <property type="entry name" value="D-isomer_DH_NAD-bd"/>
</dbReference>
<evidence type="ECO:0000259" key="4">
    <source>
        <dbReference type="Pfam" id="PF02826"/>
    </source>
</evidence>
<dbReference type="SUPFAM" id="SSF52283">
    <property type="entry name" value="Formate/glycerate dehydrogenase catalytic domain-like"/>
    <property type="match status" value="1"/>
</dbReference>
<evidence type="ECO:0000313" key="5">
    <source>
        <dbReference type="EMBL" id="MDM4016541.1"/>
    </source>
</evidence>
<keyword evidence="6" id="KW-1185">Reference proteome</keyword>
<keyword evidence="1 2" id="KW-0560">Oxidoreductase</keyword>
<dbReference type="InterPro" id="IPR006139">
    <property type="entry name" value="D-isomer_2_OHA_DH_cat_dom"/>
</dbReference>
<gene>
    <name evidence="5" type="ORF">QTN89_13940</name>
</gene>
<name>A0ABT7PJU2_9BACT</name>
<dbReference type="SUPFAM" id="SSF51735">
    <property type="entry name" value="NAD(P)-binding Rossmann-fold domains"/>
    <property type="match status" value="1"/>
</dbReference>
<dbReference type="PANTHER" id="PTHR10996:SF283">
    <property type="entry name" value="GLYOXYLATE_HYDROXYPYRUVATE REDUCTASE B"/>
    <property type="match status" value="1"/>
</dbReference>
<reference evidence="5 6" key="1">
    <citation type="submission" date="2023-06" db="EMBL/GenBank/DDBJ databases">
        <title>Roseiconus lacunae JC819 isolated from Gulf of Mannar region, Tamil Nadu.</title>
        <authorList>
            <person name="Pk S."/>
            <person name="Ch S."/>
            <person name="Ch V.R."/>
        </authorList>
    </citation>
    <scope>NUCLEOTIDE SEQUENCE [LARGE SCALE GENOMIC DNA]</scope>
    <source>
        <strain evidence="5 6">JC819</strain>
    </source>
</reference>
<dbReference type="PANTHER" id="PTHR10996">
    <property type="entry name" value="2-HYDROXYACID DEHYDROGENASE-RELATED"/>
    <property type="match status" value="1"/>
</dbReference>
<evidence type="ECO:0000259" key="3">
    <source>
        <dbReference type="Pfam" id="PF00389"/>
    </source>
</evidence>
<evidence type="ECO:0000256" key="1">
    <source>
        <dbReference type="ARBA" id="ARBA00023002"/>
    </source>
</evidence>
<feature type="domain" description="D-isomer specific 2-hydroxyacid dehydrogenase NAD-binding" evidence="4">
    <location>
        <begin position="111"/>
        <end position="288"/>
    </location>
</feature>
<protein>
    <submittedName>
        <fullName evidence="5">D-glycerate dehydrogenase</fullName>
        <ecNumber evidence="5">1.1.1.-</ecNumber>
    </submittedName>
</protein>
<dbReference type="CDD" id="cd05301">
    <property type="entry name" value="GDH"/>
    <property type="match status" value="1"/>
</dbReference>
<organism evidence="5 6">
    <name type="scientific">Roseiconus lacunae</name>
    <dbReference type="NCBI Taxonomy" id="2605694"/>
    <lineage>
        <taxon>Bacteria</taxon>
        <taxon>Pseudomonadati</taxon>
        <taxon>Planctomycetota</taxon>
        <taxon>Planctomycetia</taxon>
        <taxon>Pirellulales</taxon>
        <taxon>Pirellulaceae</taxon>
        <taxon>Roseiconus</taxon>
    </lineage>
</organism>
<evidence type="ECO:0000256" key="2">
    <source>
        <dbReference type="RuleBase" id="RU003719"/>
    </source>
</evidence>
<sequence>MDKPRIFLTRRLPEQSMKRLQQQADLVHVDLDRDPTRQELLDGVRDVDGLLCLLTNKVDAALLDAGSRLKVVSNYAVGFNNIDVPAATERNIAVTNTPGVLTDCTADMAWALLMAAARRVVEGDHLVRGGQWTGWEPLQLLGQEVSGATIGFVGMGRIAKATAKRAAAFEMRLLYWNRTRLAVDEEKQLGLEYREFDDLFADCDFVSIHVALTEATTHLVGAKQFEQMKESAILINTARGPVVDERALVRALQQQQIGGAGLDVFEHEPTVADELRSMAQVVLAPHLGSATIATREKMGSIAVDNCLAGCRGDDPPQRIN</sequence>
<accession>A0ABT7PJU2</accession>
<comment type="caution">
    <text evidence="5">The sequence shown here is derived from an EMBL/GenBank/DDBJ whole genome shotgun (WGS) entry which is preliminary data.</text>
</comment>
<dbReference type="EMBL" id="JASZZN010000009">
    <property type="protein sequence ID" value="MDM4016541.1"/>
    <property type="molecule type" value="Genomic_DNA"/>
</dbReference>